<proteinExistence type="inferred from homology"/>
<dbReference type="InterPro" id="IPR050834">
    <property type="entry name" value="Glycosyltransf_2"/>
</dbReference>
<evidence type="ECO:0000259" key="4">
    <source>
        <dbReference type="Pfam" id="PF00535"/>
    </source>
</evidence>
<dbReference type="InterPro" id="IPR001173">
    <property type="entry name" value="Glyco_trans_2-like"/>
</dbReference>
<feature type="domain" description="Glycosyltransferase 2-like" evidence="4">
    <location>
        <begin position="6"/>
        <end position="166"/>
    </location>
</feature>
<dbReference type="RefSeq" id="WP_143061874.1">
    <property type="nucleotide sequence ID" value="NZ_FOFG01000002.1"/>
</dbReference>
<dbReference type="EMBL" id="FOFG01000002">
    <property type="protein sequence ID" value="SEQ02690.1"/>
    <property type="molecule type" value="Genomic_DNA"/>
</dbReference>
<keyword evidence="6" id="KW-1185">Reference proteome</keyword>
<dbReference type="GO" id="GO:0016757">
    <property type="term" value="F:glycosyltransferase activity"/>
    <property type="evidence" value="ECO:0007669"/>
    <property type="project" value="UniProtKB-KW"/>
</dbReference>
<evidence type="ECO:0000313" key="5">
    <source>
        <dbReference type="EMBL" id="SEQ02690.1"/>
    </source>
</evidence>
<dbReference type="Proteomes" id="UP000199647">
    <property type="component" value="Unassembled WGS sequence"/>
</dbReference>
<evidence type="ECO:0000256" key="3">
    <source>
        <dbReference type="ARBA" id="ARBA00022679"/>
    </source>
</evidence>
<reference evidence="5 6" key="1">
    <citation type="submission" date="2016-10" db="EMBL/GenBank/DDBJ databases">
        <authorList>
            <person name="de Groot N.N."/>
        </authorList>
    </citation>
    <scope>NUCLEOTIDE SEQUENCE [LARGE SCALE GENOMIC DNA]</scope>
    <source>
        <strain evidence="5 6">A52C2</strain>
    </source>
</reference>
<protein>
    <submittedName>
        <fullName evidence="5">Glycosyl transferase family 2</fullName>
    </submittedName>
</protein>
<dbReference type="AlphaFoldDB" id="A0A1H9CNB2"/>
<organism evidence="5 6">
    <name type="scientific">Faunimonas pinastri</name>
    <dbReference type="NCBI Taxonomy" id="1855383"/>
    <lineage>
        <taxon>Bacteria</taxon>
        <taxon>Pseudomonadati</taxon>
        <taxon>Pseudomonadota</taxon>
        <taxon>Alphaproteobacteria</taxon>
        <taxon>Hyphomicrobiales</taxon>
        <taxon>Afifellaceae</taxon>
        <taxon>Faunimonas</taxon>
    </lineage>
</organism>
<dbReference type="Pfam" id="PF00535">
    <property type="entry name" value="Glycos_transf_2"/>
    <property type="match status" value="1"/>
</dbReference>
<evidence type="ECO:0000256" key="1">
    <source>
        <dbReference type="ARBA" id="ARBA00006739"/>
    </source>
</evidence>
<dbReference type="InterPro" id="IPR029044">
    <property type="entry name" value="Nucleotide-diphossugar_trans"/>
</dbReference>
<name>A0A1H9CNB2_9HYPH</name>
<gene>
    <name evidence="5" type="ORF">SAMN05216548_102203</name>
</gene>
<keyword evidence="2" id="KW-0328">Glycosyltransferase</keyword>
<dbReference type="PANTHER" id="PTHR43685:SF5">
    <property type="entry name" value="GLYCOSYLTRANSFERASE EPSE-RELATED"/>
    <property type="match status" value="1"/>
</dbReference>
<evidence type="ECO:0000313" key="6">
    <source>
        <dbReference type="Proteomes" id="UP000199647"/>
    </source>
</evidence>
<keyword evidence="3 5" id="KW-0808">Transferase</keyword>
<comment type="similarity">
    <text evidence="1">Belongs to the glycosyltransferase 2 family.</text>
</comment>
<accession>A0A1H9CNB2</accession>
<dbReference type="SUPFAM" id="SSF53448">
    <property type="entry name" value="Nucleotide-diphospho-sugar transferases"/>
    <property type="match status" value="1"/>
</dbReference>
<dbReference type="OrthoDB" id="9766971at2"/>
<dbReference type="CDD" id="cd00761">
    <property type="entry name" value="Glyco_tranf_GTA_type"/>
    <property type="match status" value="1"/>
</dbReference>
<dbReference type="PANTHER" id="PTHR43685">
    <property type="entry name" value="GLYCOSYLTRANSFERASE"/>
    <property type="match status" value="1"/>
</dbReference>
<dbReference type="Gene3D" id="3.90.550.10">
    <property type="entry name" value="Spore Coat Polysaccharide Biosynthesis Protein SpsA, Chain A"/>
    <property type="match status" value="1"/>
</dbReference>
<evidence type="ECO:0000256" key="2">
    <source>
        <dbReference type="ARBA" id="ARBA00022676"/>
    </source>
</evidence>
<dbReference type="STRING" id="1855383.SAMN05216548_102203"/>
<sequence>MAEMITVLLPVFNGQDTIAESLESVLAQTYRDFHVLVLDDGSTDRTAEIVADFARRDSRIQHVHKANSGLVDTLNLGLEMNRSEFIARQDADDLSRPDRFETQLRILRESPDVVAVSGGHLHINGAGDVTGEGFVYENPTDSDFVLMPHREPYLPHPFLMVRKSAMDAVGGGYRHVVHSEDTDLYWRLRDVGNLVNTRQILGSYRVHENSISANSIKSGRIQAVYSQMAGLSAIRRWTGQPDIEFPPGALEHLKGLTTLAEIADFASAGLSDAERANLRGCAAAKLLELLTFRKYLPDEADIRFIRKNLRSRNGLYDSYRKSKRELGKRQMYMVRRLWNEGQKPLAARTYIRLFRNIVLRRRRSRR</sequence>